<dbReference type="InterPro" id="IPR002223">
    <property type="entry name" value="Kunitz_BPTI"/>
</dbReference>
<dbReference type="Proteomes" id="UP000694523">
    <property type="component" value="Unplaced"/>
</dbReference>
<dbReference type="Ensembl" id="ENSNMLT00000006177.1">
    <property type="protein sequence ID" value="ENSNMLP00000005372.1"/>
    <property type="gene ID" value="ENSNMLG00000003947.1"/>
</dbReference>
<dbReference type="Pfam" id="PF00014">
    <property type="entry name" value="Kunitz_BPTI"/>
    <property type="match status" value="1"/>
</dbReference>
<protein>
    <recommendedName>
        <fullName evidence="4">BPTI/Kunitz inhibitor domain-containing protein</fullName>
    </recommendedName>
</protein>
<evidence type="ECO:0000256" key="3">
    <source>
        <dbReference type="ARBA" id="ARBA00023157"/>
    </source>
</evidence>
<dbReference type="PRINTS" id="PR00759">
    <property type="entry name" value="BASICPTASE"/>
</dbReference>
<evidence type="ECO:0000259" key="4">
    <source>
        <dbReference type="PROSITE" id="PS50279"/>
    </source>
</evidence>
<dbReference type="SMART" id="SM00131">
    <property type="entry name" value="KU"/>
    <property type="match status" value="1"/>
</dbReference>
<reference evidence="5" key="1">
    <citation type="submission" date="2025-08" db="UniProtKB">
        <authorList>
            <consortium name="Ensembl"/>
        </authorList>
    </citation>
    <scope>IDENTIFICATION</scope>
</reference>
<dbReference type="PANTHER" id="PTHR47247:SF1">
    <property type="entry name" value="KUNITZ-TYPE PROTEASE INHIBITOR 2"/>
    <property type="match status" value="1"/>
</dbReference>
<evidence type="ECO:0000313" key="6">
    <source>
        <dbReference type="Proteomes" id="UP000694523"/>
    </source>
</evidence>
<dbReference type="SUPFAM" id="SSF57362">
    <property type="entry name" value="BPTI-like"/>
    <property type="match status" value="1"/>
</dbReference>
<keyword evidence="2" id="KW-0722">Serine protease inhibitor</keyword>
<dbReference type="PANTHER" id="PTHR47247">
    <property type="entry name" value="KUNITZ-TYPE PROTEASE INHIBITOR 2"/>
    <property type="match status" value="1"/>
</dbReference>
<dbReference type="InterPro" id="IPR036880">
    <property type="entry name" value="Kunitz_BPTI_sf"/>
</dbReference>
<accession>A0A8C6SL13</accession>
<keyword evidence="3" id="KW-1015">Disulfide bond</keyword>
<dbReference type="Gene3D" id="4.10.410.10">
    <property type="entry name" value="Pancreatic trypsin inhibitor Kunitz domain"/>
    <property type="match status" value="1"/>
</dbReference>
<dbReference type="PROSITE" id="PS00280">
    <property type="entry name" value="BPTI_KUNITZ_1"/>
    <property type="match status" value="1"/>
</dbReference>
<dbReference type="GO" id="GO:0004867">
    <property type="term" value="F:serine-type endopeptidase inhibitor activity"/>
    <property type="evidence" value="ECO:0007669"/>
    <property type="project" value="UniProtKB-KW"/>
</dbReference>
<evidence type="ECO:0000256" key="1">
    <source>
        <dbReference type="ARBA" id="ARBA00022690"/>
    </source>
</evidence>
<reference evidence="5" key="2">
    <citation type="submission" date="2025-09" db="UniProtKB">
        <authorList>
            <consortium name="Ensembl"/>
        </authorList>
    </citation>
    <scope>IDENTIFICATION</scope>
</reference>
<proteinExistence type="predicted"/>
<organism evidence="5 6">
    <name type="scientific">Neogobius melanostomus</name>
    <name type="common">round goby</name>
    <dbReference type="NCBI Taxonomy" id="47308"/>
    <lineage>
        <taxon>Eukaryota</taxon>
        <taxon>Metazoa</taxon>
        <taxon>Chordata</taxon>
        <taxon>Craniata</taxon>
        <taxon>Vertebrata</taxon>
        <taxon>Euteleostomi</taxon>
        <taxon>Actinopterygii</taxon>
        <taxon>Neopterygii</taxon>
        <taxon>Teleostei</taxon>
        <taxon>Neoteleostei</taxon>
        <taxon>Acanthomorphata</taxon>
        <taxon>Gobiaria</taxon>
        <taxon>Gobiiformes</taxon>
        <taxon>Gobioidei</taxon>
        <taxon>Gobiidae</taxon>
        <taxon>Benthophilinae</taxon>
        <taxon>Neogobiini</taxon>
        <taxon>Neogobius</taxon>
    </lineage>
</organism>
<dbReference type="InterPro" id="IPR020901">
    <property type="entry name" value="Prtase_inh_Kunz-CS"/>
</dbReference>
<evidence type="ECO:0000313" key="5">
    <source>
        <dbReference type="Ensembl" id="ENSNMLP00000005372.1"/>
    </source>
</evidence>
<keyword evidence="6" id="KW-1185">Reference proteome</keyword>
<name>A0A8C6SL13_9GOBI</name>
<keyword evidence="1" id="KW-0646">Protease inhibitor</keyword>
<dbReference type="PROSITE" id="PS50279">
    <property type="entry name" value="BPTI_KUNITZ_2"/>
    <property type="match status" value="1"/>
</dbReference>
<dbReference type="AlphaFoldDB" id="A0A8C6SL13"/>
<feature type="domain" description="BPTI/Kunitz inhibitor" evidence="4">
    <location>
        <begin position="32"/>
        <end position="82"/>
    </location>
</feature>
<sequence>MFLFELMLKGGSSVSGVKLLPLKKQLPDMTHCAAAPDTGPCRAAFSMFYFDPETQSCKRFLYGGCRGNDNRYDSEAECEERCANQGQDY</sequence>
<evidence type="ECO:0000256" key="2">
    <source>
        <dbReference type="ARBA" id="ARBA00022900"/>
    </source>
</evidence>